<dbReference type="InterPro" id="IPR002401">
    <property type="entry name" value="Cyt_P450_E_grp-I"/>
</dbReference>
<keyword evidence="4 5" id="KW-0349">Heme</keyword>
<keyword evidence="7" id="KW-1185">Reference proteome</keyword>
<name>A0A364NAP7_STELY</name>
<evidence type="ECO:0000313" key="7">
    <source>
        <dbReference type="Proteomes" id="UP000249619"/>
    </source>
</evidence>
<dbReference type="InterPro" id="IPR050121">
    <property type="entry name" value="Cytochrome_P450_monoxygenase"/>
</dbReference>
<dbReference type="PANTHER" id="PTHR24305:SF190">
    <property type="entry name" value="P450, PUTATIVE (EUROFUNG)-RELATED"/>
    <property type="match status" value="1"/>
</dbReference>
<keyword evidence="5" id="KW-0560">Oxidoreductase</keyword>
<dbReference type="GO" id="GO:0005506">
    <property type="term" value="F:iron ion binding"/>
    <property type="evidence" value="ECO:0007669"/>
    <property type="project" value="InterPro"/>
</dbReference>
<dbReference type="GO" id="GO:0020037">
    <property type="term" value="F:heme binding"/>
    <property type="evidence" value="ECO:0007669"/>
    <property type="project" value="InterPro"/>
</dbReference>
<keyword evidence="5" id="KW-0503">Monooxygenase</keyword>
<proteinExistence type="inferred from homology"/>
<dbReference type="Pfam" id="PF00067">
    <property type="entry name" value="p450"/>
    <property type="match status" value="1"/>
</dbReference>
<evidence type="ECO:0000256" key="2">
    <source>
        <dbReference type="ARBA" id="ARBA00022723"/>
    </source>
</evidence>
<dbReference type="Gene3D" id="3.30.9.10">
    <property type="entry name" value="D-Amino Acid Oxidase, subunit A, domain 2"/>
    <property type="match status" value="1"/>
</dbReference>
<comment type="caution">
    <text evidence="6">The sequence shown here is derived from an EMBL/GenBank/DDBJ whole genome shotgun (WGS) entry which is preliminary data.</text>
</comment>
<comment type="cofactor">
    <cofactor evidence="1 4">
        <name>heme</name>
        <dbReference type="ChEBI" id="CHEBI:30413"/>
    </cofactor>
</comment>
<gene>
    <name evidence="6" type="ORF">DDE83_002379</name>
</gene>
<keyword evidence="6" id="KW-0808">Transferase</keyword>
<dbReference type="PROSITE" id="PS00086">
    <property type="entry name" value="CYTOCHROME_P450"/>
    <property type="match status" value="1"/>
</dbReference>
<dbReference type="PRINTS" id="PR00463">
    <property type="entry name" value="EP450I"/>
</dbReference>
<evidence type="ECO:0000313" key="6">
    <source>
        <dbReference type="EMBL" id="RAR14267.1"/>
    </source>
</evidence>
<dbReference type="SUPFAM" id="SSF48264">
    <property type="entry name" value="Cytochrome P450"/>
    <property type="match status" value="1"/>
</dbReference>
<keyword evidence="3 4" id="KW-0408">Iron</keyword>
<dbReference type="STRING" id="183478.A0A364NAP7"/>
<dbReference type="GO" id="GO:0016705">
    <property type="term" value="F:oxidoreductase activity, acting on paired donors, with incorporation or reduction of molecular oxygen"/>
    <property type="evidence" value="ECO:0007669"/>
    <property type="project" value="InterPro"/>
</dbReference>
<dbReference type="Gene3D" id="1.10.630.10">
    <property type="entry name" value="Cytochrome P450"/>
    <property type="match status" value="1"/>
</dbReference>
<dbReference type="CDD" id="cd11060">
    <property type="entry name" value="CYP57A1-like"/>
    <property type="match status" value="1"/>
</dbReference>
<organism evidence="6 7">
    <name type="scientific">Stemphylium lycopersici</name>
    <name type="common">Tomato gray leaf spot disease fungus</name>
    <name type="synonym">Thyrospora lycopersici</name>
    <dbReference type="NCBI Taxonomy" id="183478"/>
    <lineage>
        <taxon>Eukaryota</taxon>
        <taxon>Fungi</taxon>
        <taxon>Dikarya</taxon>
        <taxon>Ascomycota</taxon>
        <taxon>Pezizomycotina</taxon>
        <taxon>Dothideomycetes</taxon>
        <taxon>Pleosporomycetidae</taxon>
        <taxon>Pleosporales</taxon>
        <taxon>Pleosporineae</taxon>
        <taxon>Pleosporaceae</taxon>
        <taxon>Stemphylium</taxon>
    </lineage>
</organism>
<dbReference type="InterPro" id="IPR036396">
    <property type="entry name" value="Cyt_P450_sf"/>
</dbReference>
<protein>
    <submittedName>
        <fullName evidence="6">Pisatin demethylase</fullName>
    </submittedName>
</protein>
<dbReference type="EMBL" id="QGDH01000024">
    <property type="protein sequence ID" value="RAR14267.1"/>
    <property type="molecule type" value="Genomic_DNA"/>
</dbReference>
<reference evidence="7" key="1">
    <citation type="submission" date="2018-05" db="EMBL/GenBank/DDBJ databases">
        <title>Draft genome sequence of Stemphylium lycopersici strain CIDEFI 213.</title>
        <authorList>
            <person name="Medina R."/>
            <person name="Franco M.E.E."/>
            <person name="Lucentini C.G."/>
            <person name="Saparrat M.C.N."/>
            <person name="Balatti P.A."/>
        </authorList>
    </citation>
    <scope>NUCLEOTIDE SEQUENCE [LARGE SCALE GENOMIC DNA]</scope>
    <source>
        <strain evidence="7">CIDEFI 213</strain>
    </source>
</reference>
<evidence type="ECO:0000256" key="5">
    <source>
        <dbReference type="RuleBase" id="RU000461"/>
    </source>
</evidence>
<dbReference type="Gene3D" id="3.50.50.60">
    <property type="entry name" value="FAD/NAD(P)-binding domain"/>
    <property type="match status" value="1"/>
</dbReference>
<dbReference type="InterPro" id="IPR036188">
    <property type="entry name" value="FAD/NAD-bd_sf"/>
</dbReference>
<dbReference type="Proteomes" id="UP000249619">
    <property type="component" value="Unassembled WGS sequence"/>
</dbReference>
<dbReference type="GO" id="GO:0004497">
    <property type="term" value="F:monooxygenase activity"/>
    <property type="evidence" value="ECO:0007669"/>
    <property type="project" value="UniProtKB-KW"/>
</dbReference>
<keyword evidence="6" id="KW-0489">Methyltransferase</keyword>
<accession>A0A364NAP7</accession>
<dbReference type="GO" id="GO:0008168">
    <property type="term" value="F:methyltransferase activity"/>
    <property type="evidence" value="ECO:0007669"/>
    <property type="project" value="UniProtKB-KW"/>
</dbReference>
<dbReference type="GO" id="GO:0032259">
    <property type="term" value="P:methylation"/>
    <property type="evidence" value="ECO:0007669"/>
    <property type="project" value="UniProtKB-KW"/>
</dbReference>
<dbReference type="InterPro" id="IPR017972">
    <property type="entry name" value="Cyt_P450_CS"/>
</dbReference>
<evidence type="ECO:0000256" key="1">
    <source>
        <dbReference type="ARBA" id="ARBA00001971"/>
    </source>
</evidence>
<dbReference type="InterPro" id="IPR001128">
    <property type="entry name" value="Cyt_P450"/>
</dbReference>
<comment type="similarity">
    <text evidence="5">Belongs to the cytochrome P450 family.</text>
</comment>
<dbReference type="AlphaFoldDB" id="A0A364NAP7"/>
<dbReference type="PANTHER" id="PTHR24305">
    <property type="entry name" value="CYTOCHROME P450"/>
    <property type="match status" value="1"/>
</dbReference>
<keyword evidence="2 4" id="KW-0479">Metal-binding</keyword>
<sequence>MLDFGFFACSLLALFVVWLLKPAVLTFTLPLRHVPGPFLARFTRLWELRQILQHDFATFNIALHRKYEPVVRLAPNRYSIADAEAARIILGHGSVLDKSGYYMAFGLPAISNLFTEPNKSVHAKMRRPVAQLYSNTNLMSYEPFVETCNQILAHRLREHARHGDRFDMRELMQYYAFDVIGEITVGSRFGLMEEAGDKSGIIDAIDRGIYTGATFGIVPEAFLALFHVTCFLKLTPNFQRVLDFINTNIHNRVSGKTKSREDRQDFLDKLLPLEQEGKATRRDTLNACGSNIGAGSDTTAISLVAVFAYLAMHPTVLARLRQELDDAMNNGTISDPITFREAQGLPYLRAVINESLRVHPAVGAPLTRIVGKDGANLAGHYFPPGSEVGVNPWVMHYNEEIFGSDAAQFKPERWLTDDAEKRSFMERNSFAFGAGPRVCIGKNISLLEMNKVIPQIVRKFDFELVSDSETGKGYSWKTFWFTKQNFKCVSWIMETLFRFRSRAIGCPTKPNHAYVFSETMPQFAECDFSFARICRGADTVDRIFLIAKHPEMQNLVVAVGGSGNGFMARPAVGILVADILGNRGEERLRNVIKW</sequence>
<evidence type="ECO:0000256" key="3">
    <source>
        <dbReference type="ARBA" id="ARBA00023004"/>
    </source>
</evidence>
<dbReference type="PRINTS" id="PR00385">
    <property type="entry name" value="P450"/>
</dbReference>
<feature type="binding site" description="axial binding residue" evidence="4">
    <location>
        <position position="439"/>
    </location>
    <ligand>
        <name>heme</name>
        <dbReference type="ChEBI" id="CHEBI:30413"/>
    </ligand>
    <ligandPart>
        <name>Fe</name>
        <dbReference type="ChEBI" id="CHEBI:18248"/>
    </ligandPart>
</feature>
<evidence type="ECO:0000256" key="4">
    <source>
        <dbReference type="PIRSR" id="PIRSR602401-1"/>
    </source>
</evidence>